<keyword evidence="4" id="KW-1185">Reference proteome</keyword>
<dbReference type="PANTHER" id="PTHR37161">
    <property type="entry name" value="HDC10475"/>
    <property type="match status" value="1"/>
</dbReference>
<reference evidence="3 4" key="1">
    <citation type="submission" date="2020-11" db="EMBL/GenBank/DDBJ databases">
        <authorList>
            <person name="Wallbank WR R."/>
            <person name="Pardo Diaz C."/>
            <person name="Kozak K."/>
            <person name="Martin S."/>
            <person name="Jiggins C."/>
            <person name="Moest M."/>
            <person name="Warren A I."/>
            <person name="Generalovic N T."/>
            <person name="Byers J.R.P. K."/>
            <person name="Montejo-Kovacevich G."/>
            <person name="Yen C E."/>
        </authorList>
    </citation>
    <scope>NUCLEOTIDE SEQUENCE [LARGE SCALE GENOMIC DNA]</scope>
</reference>
<protein>
    <submittedName>
        <fullName evidence="3">Uncharacterized protein</fullName>
    </submittedName>
</protein>
<feature type="coiled-coil region" evidence="1">
    <location>
        <begin position="198"/>
        <end position="239"/>
    </location>
</feature>
<evidence type="ECO:0000313" key="4">
    <source>
        <dbReference type="Proteomes" id="UP000594454"/>
    </source>
</evidence>
<dbReference type="Pfam" id="PF05335">
    <property type="entry name" value="DUF745"/>
    <property type="match status" value="1"/>
</dbReference>
<dbReference type="EMBL" id="LR899014">
    <property type="protein sequence ID" value="CAD7093540.1"/>
    <property type="molecule type" value="Genomic_DNA"/>
</dbReference>
<dbReference type="AlphaFoldDB" id="A0A7R8V7I7"/>
<dbReference type="PANTHER" id="PTHR37161:SF3">
    <property type="entry name" value="HDC10475"/>
    <property type="match status" value="1"/>
</dbReference>
<keyword evidence="2" id="KW-0732">Signal</keyword>
<dbReference type="InParanoid" id="A0A7R8V7I7"/>
<dbReference type="FunCoup" id="A0A7R8V7I7">
    <property type="interactions" value="38"/>
</dbReference>
<dbReference type="OrthoDB" id="8197027at2759"/>
<dbReference type="Proteomes" id="UP000594454">
    <property type="component" value="Chromosome 6"/>
</dbReference>
<name>A0A7R8V7I7_HERIL</name>
<sequence length="280" mass="29920">MKLLFYIFSVTLFASSHATSDWRPIKRYAEVEIETANQGGDGIYYQPTDADLIEESYVGYSIGSGLRSIAQGSADKAQSAVVSQRTAGNQAAFVAKNSLAHSAIQAAATAHAALAGKEVLFKNLQSQTDKAHHILEAEISQLELAKKAASNAEESAQHAKNHISVLTAALNSAKLVSEQTKKAADEAAAELASQSAMIGESKSTLKALENQLHAARIDYEGTKQAAEKATLAAQQAQKNVLIAGHEVSNSIAAQEGYHQEVDIHQTSNIDLHSKREVKKN</sequence>
<proteinExistence type="predicted"/>
<gene>
    <name evidence="3" type="ORF">HERILL_LOCUS15816</name>
</gene>
<accession>A0A7R8V7I7</accession>
<keyword evidence="1" id="KW-0175">Coiled coil</keyword>
<dbReference type="InterPro" id="IPR007999">
    <property type="entry name" value="DUF745"/>
</dbReference>
<organism evidence="3 4">
    <name type="scientific">Hermetia illucens</name>
    <name type="common">Black soldier fly</name>
    <dbReference type="NCBI Taxonomy" id="343691"/>
    <lineage>
        <taxon>Eukaryota</taxon>
        <taxon>Metazoa</taxon>
        <taxon>Ecdysozoa</taxon>
        <taxon>Arthropoda</taxon>
        <taxon>Hexapoda</taxon>
        <taxon>Insecta</taxon>
        <taxon>Pterygota</taxon>
        <taxon>Neoptera</taxon>
        <taxon>Endopterygota</taxon>
        <taxon>Diptera</taxon>
        <taxon>Brachycera</taxon>
        <taxon>Stratiomyomorpha</taxon>
        <taxon>Stratiomyidae</taxon>
        <taxon>Hermetiinae</taxon>
        <taxon>Hermetia</taxon>
    </lineage>
</organism>
<evidence type="ECO:0000256" key="2">
    <source>
        <dbReference type="SAM" id="SignalP"/>
    </source>
</evidence>
<evidence type="ECO:0000313" key="3">
    <source>
        <dbReference type="EMBL" id="CAD7093540.1"/>
    </source>
</evidence>
<evidence type="ECO:0000256" key="1">
    <source>
        <dbReference type="SAM" id="Coils"/>
    </source>
</evidence>
<feature type="coiled-coil region" evidence="1">
    <location>
        <begin position="132"/>
        <end position="162"/>
    </location>
</feature>
<feature type="chain" id="PRO_5031509955" evidence="2">
    <location>
        <begin position="19"/>
        <end position="280"/>
    </location>
</feature>
<feature type="signal peptide" evidence="2">
    <location>
        <begin position="1"/>
        <end position="18"/>
    </location>
</feature>